<dbReference type="GO" id="GO:0070150">
    <property type="term" value="P:mitochondrial glycyl-tRNA aminoacylation"/>
    <property type="evidence" value="ECO:0007669"/>
    <property type="project" value="TreeGrafter"/>
</dbReference>
<dbReference type="Gene3D" id="1.10.287.10">
    <property type="entry name" value="S15/NS1, RNA-binding"/>
    <property type="match status" value="1"/>
</dbReference>
<dbReference type="PROSITE" id="PS51185">
    <property type="entry name" value="WHEP_TRS_2"/>
    <property type="match status" value="1"/>
</dbReference>
<dbReference type="NCBIfam" id="TIGR00389">
    <property type="entry name" value="glyS_dimeric"/>
    <property type="match status" value="1"/>
</dbReference>
<dbReference type="InterPro" id="IPR006195">
    <property type="entry name" value="aa-tRNA-synth_II"/>
</dbReference>
<dbReference type="FunFam" id="3.30.720.200:FF:000001">
    <property type="entry name" value="Glycine--tRNA ligase 2"/>
    <property type="match status" value="1"/>
</dbReference>
<protein>
    <recommendedName>
        <fullName evidence="4">glycine--tRNA ligase</fullName>
        <ecNumber evidence="4">6.1.1.14</ecNumber>
    </recommendedName>
    <alternativeName>
        <fullName evidence="12">Diadenosine tetraphosphate synthetase</fullName>
    </alternativeName>
</protein>
<comment type="similarity">
    <text evidence="2">Belongs to the class-II aminoacyl-tRNA synthetase family.</text>
</comment>
<evidence type="ECO:0000313" key="17">
    <source>
        <dbReference type="Proteomes" id="UP001295423"/>
    </source>
</evidence>
<name>A0AAD2CF74_9STRA</name>
<keyword evidence="9" id="KW-0067">ATP-binding</keyword>
<gene>
    <name evidence="16" type="ORF">CYCCA115_LOCUS897</name>
</gene>
<evidence type="ECO:0000256" key="3">
    <source>
        <dbReference type="ARBA" id="ARBA00011738"/>
    </source>
</evidence>
<feature type="domain" description="Aminoacyl-transfer RNA synthetases class-II family profile" evidence="14">
    <location>
        <begin position="242"/>
        <end position="554"/>
    </location>
</feature>
<dbReference type="InterPro" id="IPR002315">
    <property type="entry name" value="tRNA-synt_gly"/>
</dbReference>
<dbReference type="Gene3D" id="3.30.720.200">
    <property type="match status" value="1"/>
</dbReference>
<comment type="caution">
    <text evidence="16">The sequence shown here is derived from an EMBL/GenBank/DDBJ whole genome shotgun (WGS) entry which is preliminary data.</text>
</comment>
<dbReference type="GO" id="GO:0004820">
    <property type="term" value="F:glycine-tRNA ligase activity"/>
    <property type="evidence" value="ECO:0007669"/>
    <property type="project" value="UniProtKB-EC"/>
</dbReference>
<dbReference type="Proteomes" id="UP001295423">
    <property type="component" value="Unassembled WGS sequence"/>
</dbReference>
<evidence type="ECO:0000256" key="11">
    <source>
        <dbReference type="ARBA" id="ARBA00023146"/>
    </source>
</evidence>
<organism evidence="16 17">
    <name type="scientific">Cylindrotheca closterium</name>
    <dbReference type="NCBI Taxonomy" id="2856"/>
    <lineage>
        <taxon>Eukaryota</taxon>
        <taxon>Sar</taxon>
        <taxon>Stramenopiles</taxon>
        <taxon>Ochrophyta</taxon>
        <taxon>Bacillariophyta</taxon>
        <taxon>Bacillariophyceae</taxon>
        <taxon>Bacillariophycidae</taxon>
        <taxon>Bacillariales</taxon>
        <taxon>Bacillariaceae</taxon>
        <taxon>Cylindrotheca</taxon>
    </lineage>
</organism>
<keyword evidence="6" id="KW-0436">Ligase</keyword>
<dbReference type="EMBL" id="CAKOGP040000002">
    <property type="protein sequence ID" value="CAJ1920679.1"/>
    <property type="molecule type" value="Genomic_DNA"/>
</dbReference>
<dbReference type="Gene3D" id="3.30.40.230">
    <property type="match status" value="1"/>
</dbReference>
<accession>A0AAD2CF74</accession>
<dbReference type="InterPro" id="IPR004154">
    <property type="entry name" value="Anticodon-bd"/>
</dbReference>
<dbReference type="GO" id="GO:0005524">
    <property type="term" value="F:ATP binding"/>
    <property type="evidence" value="ECO:0007669"/>
    <property type="project" value="UniProtKB-KW"/>
</dbReference>
<dbReference type="NCBIfam" id="NF003211">
    <property type="entry name" value="PRK04173.1"/>
    <property type="match status" value="1"/>
</dbReference>
<dbReference type="Gene3D" id="3.30.930.10">
    <property type="entry name" value="Bira Bifunctional Protein, Domain 2"/>
    <property type="match status" value="1"/>
</dbReference>
<feature type="coiled-coil region" evidence="13">
    <location>
        <begin position="4"/>
        <end position="31"/>
    </location>
</feature>
<evidence type="ECO:0000259" key="14">
    <source>
        <dbReference type="PROSITE" id="PS50862"/>
    </source>
</evidence>
<evidence type="ECO:0000256" key="2">
    <source>
        <dbReference type="ARBA" id="ARBA00008226"/>
    </source>
</evidence>
<keyword evidence="13" id="KW-0175">Coiled coil</keyword>
<evidence type="ECO:0000256" key="5">
    <source>
        <dbReference type="ARBA" id="ARBA00022490"/>
    </source>
</evidence>
<evidence type="ECO:0000256" key="10">
    <source>
        <dbReference type="ARBA" id="ARBA00022917"/>
    </source>
</evidence>
<reference evidence="16" key="1">
    <citation type="submission" date="2023-08" db="EMBL/GenBank/DDBJ databases">
        <authorList>
            <person name="Audoor S."/>
            <person name="Bilcke G."/>
        </authorList>
    </citation>
    <scope>NUCLEOTIDE SEQUENCE</scope>
</reference>
<evidence type="ECO:0000256" key="12">
    <source>
        <dbReference type="ARBA" id="ARBA00030057"/>
    </source>
</evidence>
<dbReference type="FunFam" id="3.30.930.10:FF:000010">
    <property type="entry name" value="Glycyl-tRNA synthetase 1"/>
    <property type="match status" value="1"/>
</dbReference>
<dbReference type="InterPro" id="IPR009068">
    <property type="entry name" value="uS15_NS1_RNA-bd_sf"/>
</dbReference>
<evidence type="ECO:0000256" key="9">
    <source>
        <dbReference type="ARBA" id="ARBA00022840"/>
    </source>
</evidence>
<dbReference type="Pfam" id="PF00458">
    <property type="entry name" value="WHEP-TRS"/>
    <property type="match status" value="1"/>
</dbReference>
<keyword evidence="7" id="KW-0808">Transferase</keyword>
<dbReference type="Pfam" id="PF03129">
    <property type="entry name" value="HGTP_anticodon"/>
    <property type="match status" value="1"/>
</dbReference>
<dbReference type="PANTHER" id="PTHR10745:SF0">
    <property type="entry name" value="GLYCINE--TRNA LIGASE"/>
    <property type="match status" value="1"/>
</dbReference>
<feature type="domain" description="WHEP-TRS" evidence="15">
    <location>
        <begin position="10"/>
        <end position="66"/>
    </location>
</feature>
<keyword evidence="10" id="KW-0648">Protein biosynthesis</keyword>
<comment type="subcellular location">
    <subcellularLocation>
        <location evidence="1">Cytoplasm</location>
    </subcellularLocation>
</comment>
<dbReference type="Gene3D" id="3.40.50.800">
    <property type="entry name" value="Anticodon-binding domain"/>
    <property type="match status" value="1"/>
</dbReference>
<evidence type="ECO:0000256" key="1">
    <source>
        <dbReference type="ARBA" id="ARBA00004496"/>
    </source>
</evidence>
<dbReference type="SUPFAM" id="SSF55681">
    <property type="entry name" value="Class II aaRS and biotin synthetases"/>
    <property type="match status" value="1"/>
</dbReference>
<dbReference type="InterPro" id="IPR036621">
    <property type="entry name" value="Anticodon-bd_dom_sf"/>
</dbReference>
<proteinExistence type="inferred from homology"/>
<dbReference type="CDD" id="cd00774">
    <property type="entry name" value="GlyRS-like_core"/>
    <property type="match status" value="1"/>
</dbReference>
<dbReference type="PRINTS" id="PR01043">
    <property type="entry name" value="TRNASYNTHGLY"/>
</dbReference>
<dbReference type="GO" id="GO:0005739">
    <property type="term" value="C:mitochondrion"/>
    <property type="evidence" value="ECO:0007669"/>
    <property type="project" value="TreeGrafter"/>
</dbReference>
<evidence type="ECO:0000256" key="7">
    <source>
        <dbReference type="ARBA" id="ARBA00022679"/>
    </source>
</evidence>
<evidence type="ECO:0000256" key="8">
    <source>
        <dbReference type="ARBA" id="ARBA00022741"/>
    </source>
</evidence>
<keyword evidence="11" id="KW-0030">Aminoacyl-tRNA synthetase</keyword>
<sequence>MEDMSKLQDELDALNAKITKQGAEVRQMKKDGAAAEKIGEAVNALQALKLEAGTLTEKLKGDEPDFNRKAFDDLIIRKMFVVPSFEIHGGVKGLFDLGPPACGLKAAMIDLWRKHFVLTENMLEMECTCLTPEVVLKTSGHVDRFTDLMVKDPATGECFRADKLLEDAIDDLIEKNPTMPTEEKEDHLRTQRQADAFSPGELDTLLTKYGCKGPSGEAYSPSFPFNLMFKTSIGPEGTSVGFLRPETAQGLFVNFRRLLDANAGKMPFAAAQIGNGFRNEIAPRSGLLRVREFCMGEIEHFVDPNDKSHANFPTVADKVLVLFGRDDQLGSGKTKKISIGEAVKSGLVNNETLGYFMARTQLYMEKIGMNPECLRFRQHLATEMAHYAADCWDLEIKSSYGWVECVGHADRACYDLEVHSKATNTPMVATVKFDKPQEMEVAKLKFDRKALGMVFKKDARTVSAALEALAESWKDFEPIATALEASGKTTVDGFEITKEMVSWEKTMKKVHEAKFTPSVVEPSFGMGRILYSLLEHSFYQRDMDEQRNVMKFNPQVAPQKCAVLPISSNPECNAAVDEIAAELMQSDLATRVDKSTAALGRRYARSDEVGVPFAVTVDFETLTDGTVTIRERDSMVQVRVPKKEVCNVVFDIVHQRTTWEQVTKNYPVVQVDEGDGTPAEKGADARAKTVVEANSRGRFSRPAPKK</sequence>
<dbReference type="InterPro" id="IPR000738">
    <property type="entry name" value="WHEP-TRS_dom"/>
</dbReference>
<evidence type="ECO:0000256" key="6">
    <source>
        <dbReference type="ARBA" id="ARBA00022598"/>
    </source>
</evidence>
<dbReference type="GO" id="GO:0016740">
    <property type="term" value="F:transferase activity"/>
    <property type="evidence" value="ECO:0007669"/>
    <property type="project" value="UniProtKB-KW"/>
</dbReference>
<dbReference type="SMART" id="SM00991">
    <property type="entry name" value="WHEP-TRS"/>
    <property type="match status" value="1"/>
</dbReference>
<keyword evidence="17" id="KW-1185">Reference proteome</keyword>
<dbReference type="PROSITE" id="PS50862">
    <property type="entry name" value="AA_TRNA_LIGASE_II"/>
    <property type="match status" value="1"/>
</dbReference>
<dbReference type="CDD" id="cd01200">
    <property type="entry name" value="WHEPGMRS_RNA"/>
    <property type="match status" value="1"/>
</dbReference>
<dbReference type="InterPro" id="IPR045864">
    <property type="entry name" value="aa-tRNA-synth_II/BPL/LPL"/>
</dbReference>
<evidence type="ECO:0000259" key="15">
    <source>
        <dbReference type="PROSITE" id="PS51185"/>
    </source>
</evidence>
<dbReference type="FunFam" id="3.40.50.800:FF:000004">
    <property type="entry name" value="Glycine--tRNA ligase 2"/>
    <property type="match status" value="1"/>
</dbReference>
<evidence type="ECO:0000256" key="4">
    <source>
        <dbReference type="ARBA" id="ARBA00012829"/>
    </source>
</evidence>
<dbReference type="SUPFAM" id="SSF52954">
    <property type="entry name" value="Class II aaRS ABD-related"/>
    <property type="match status" value="1"/>
</dbReference>
<dbReference type="InterPro" id="IPR027031">
    <property type="entry name" value="Gly-tRNA_synthase/POLG2"/>
</dbReference>
<keyword evidence="8" id="KW-0547">Nucleotide-binding</keyword>
<dbReference type="EC" id="6.1.1.14" evidence="4"/>
<dbReference type="SUPFAM" id="SSF47060">
    <property type="entry name" value="S15/NS1 RNA-binding domain"/>
    <property type="match status" value="1"/>
</dbReference>
<keyword evidence="5" id="KW-0963">Cytoplasm</keyword>
<comment type="subunit">
    <text evidence="3">Homodimer.</text>
</comment>
<dbReference type="PANTHER" id="PTHR10745">
    <property type="entry name" value="GLYCYL-TRNA SYNTHETASE/DNA POLYMERASE SUBUNIT GAMMA-2"/>
    <property type="match status" value="1"/>
</dbReference>
<evidence type="ECO:0000313" key="16">
    <source>
        <dbReference type="EMBL" id="CAJ1920679.1"/>
    </source>
</evidence>
<evidence type="ECO:0000256" key="13">
    <source>
        <dbReference type="SAM" id="Coils"/>
    </source>
</evidence>
<dbReference type="CDD" id="cd00858">
    <property type="entry name" value="GlyRS_anticodon"/>
    <property type="match status" value="1"/>
</dbReference>
<dbReference type="InterPro" id="IPR033731">
    <property type="entry name" value="GlyRS-like_core"/>
</dbReference>
<dbReference type="AlphaFoldDB" id="A0AAD2CF74"/>